<reference evidence="3" key="1">
    <citation type="journal article" date="2015" name="PLoS Genet.">
        <title>Genome Sequence and Transcriptome Analyses of Chrysochromulina tobin: Metabolic Tools for Enhanced Algal Fitness in the Prominent Order Prymnesiales (Haptophyceae).</title>
        <authorList>
            <person name="Hovde B.T."/>
            <person name="Deodato C.R."/>
            <person name="Hunsperger H.M."/>
            <person name="Ryken S.A."/>
            <person name="Yost W."/>
            <person name="Jha R.K."/>
            <person name="Patterson J."/>
            <person name="Monnat R.J. Jr."/>
            <person name="Barlow S.B."/>
            <person name="Starkenburg S.R."/>
            <person name="Cattolico R.A."/>
        </authorList>
    </citation>
    <scope>NUCLEOTIDE SEQUENCE</scope>
    <source>
        <strain evidence="3">CCMP291</strain>
    </source>
</reference>
<protein>
    <recommendedName>
        <fullName evidence="1">TOD1/MUCI70 glycosyltransferase-like domain-containing protein</fullName>
    </recommendedName>
</protein>
<dbReference type="OrthoDB" id="1905162at2759"/>
<feature type="domain" description="TOD1/MUCI70 glycosyltransferase-like" evidence="1">
    <location>
        <begin position="88"/>
        <end position="385"/>
    </location>
</feature>
<dbReference type="AlphaFoldDB" id="A0A0M0J8N8"/>
<evidence type="ECO:0000313" key="2">
    <source>
        <dbReference type="EMBL" id="KOO22850.1"/>
    </source>
</evidence>
<keyword evidence="3" id="KW-1185">Reference proteome</keyword>
<dbReference type="PANTHER" id="PTHR12956">
    <property type="entry name" value="ALKALINE CERAMIDASE-RELATED"/>
    <property type="match status" value="1"/>
</dbReference>
<organism evidence="2 3">
    <name type="scientific">Chrysochromulina tobinii</name>
    <dbReference type="NCBI Taxonomy" id="1460289"/>
    <lineage>
        <taxon>Eukaryota</taxon>
        <taxon>Haptista</taxon>
        <taxon>Haptophyta</taxon>
        <taxon>Prymnesiophyceae</taxon>
        <taxon>Prymnesiales</taxon>
        <taxon>Chrysochromulinaceae</taxon>
        <taxon>Chrysochromulina</taxon>
    </lineage>
</organism>
<sequence>MCAAALATLQRGGARLTNASATIVLLPTRAPISSEAAAREPLPAAPSRSVWPQTTLGQRRVAVRNGGGAAGTAGGSIALRIAFADGSRGGTFGGASEDDARNAALALDPSATDALPCGFLRASSFDAVVALGLASHCEIVTLTAIFDGYDRLIQPTDEALRRADPEELKCFFAFVDQQSYDLVVHDAKSAGTQLAITTGTTGAAAADADAARLTKVGVWQLALLDGSALPFRSSRRNSRVPKMLAHRLFPRAHYALWIDSKLRLHQPPALLRRMFLGGERGGAVFAAFRNLRRDHIDEERDWVWKHKCAQDVARCAELFGQWAAYEGEQTVPSWAQDTVAIEGSLLLQNLRAPVHNALFCNWFNEYLRHGERDQMAISYVLHRMGLTAHGANATRSVRLIEHRYHYLTKPSDRPLTLVTKLGHRSGSRRVPPR</sequence>
<comment type="caution">
    <text evidence="2">The sequence shown here is derived from an EMBL/GenBank/DDBJ whole genome shotgun (WGS) entry which is preliminary data.</text>
</comment>
<dbReference type="Pfam" id="PF04765">
    <property type="entry name" value="TOD1_MUCI70"/>
    <property type="match status" value="1"/>
</dbReference>
<proteinExistence type="predicted"/>
<accession>A0A0M0J8N8</accession>
<gene>
    <name evidence="2" type="ORF">Ctob_011013</name>
</gene>
<dbReference type="Proteomes" id="UP000037460">
    <property type="component" value="Unassembled WGS sequence"/>
</dbReference>
<evidence type="ECO:0000313" key="3">
    <source>
        <dbReference type="Proteomes" id="UP000037460"/>
    </source>
</evidence>
<evidence type="ECO:0000259" key="1">
    <source>
        <dbReference type="Pfam" id="PF04765"/>
    </source>
</evidence>
<dbReference type="EMBL" id="JWZX01003245">
    <property type="protein sequence ID" value="KOO22850.1"/>
    <property type="molecule type" value="Genomic_DNA"/>
</dbReference>
<name>A0A0M0J8N8_9EUKA</name>
<dbReference type="InterPro" id="IPR048354">
    <property type="entry name" value="TOD1_MUCI70_glycTrfase_dom"/>
</dbReference>
<dbReference type="InterPro" id="IPR006852">
    <property type="entry name" value="TOD1_MUCI70"/>
</dbReference>